<dbReference type="InterPro" id="IPR001680">
    <property type="entry name" value="WD40_rpt"/>
</dbReference>
<evidence type="ECO:0000256" key="2">
    <source>
        <dbReference type="ARBA" id="ARBA00022737"/>
    </source>
</evidence>
<keyword evidence="5" id="KW-1185">Reference proteome</keyword>
<sequence length="158" mass="17857">MNLNSSNAAFMPSAVCSLIKLHSDDQYFIGSSMDGSIKLFDLRLLHRGHIQSYDGHRNSHSHLQLGVNPSETFLLSGGEDSFVRIWSIKTSELIYEENVSNCSFSTVCWPVYGDYFYGNDQFLMHGENLYDSNWSWGVWLGSREGLFYMRGASSTSAN</sequence>
<dbReference type="Proteomes" id="UP000236161">
    <property type="component" value="Unassembled WGS sequence"/>
</dbReference>
<feature type="repeat" description="WD" evidence="3">
    <location>
        <begin position="65"/>
        <end position="96"/>
    </location>
</feature>
<evidence type="ECO:0000256" key="1">
    <source>
        <dbReference type="ARBA" id="ARBA00022574"/>
    </source>
</evidence>
<evidence type="ECO:0000313" key="5">
    <source>
        <dbReference type="Proteomes" id="UP000236161"/>
    </source>
</evidence>
<evidence type="ECO:0000256" key="3">
    <source>
        <dbReference type="PROSITE-ProRule" id="PRU00221"/>
    </source>
</evidence>
<dbReference type="PANTHER" id="PTHR44472:SF1">
    <property type="entry name" value="DDB1 AND CUL4 ASSOCIATED FACTOR 4"/>
    <property type="match status" value="1"/>
</dbReference>
<keyword evidence="1 3" id="KW-0853">WD repeat</keyword>
<protein>
    <submittedName>
        <fullName evidence="4">Katanin p80 WD40 repeat-containing subunit B1 like</fullName>
    </submittedName>
</protein>
<dbReference type="InterPro" id="IPR036322">
    <property type="entry name" value="WD40_repeat_dom_sf"/>
</dbReference>
<dbReference type="EMBL" id="KZ454055">
    <property type="protein sequence ID" value="PKA46689.1"/>
    <property type="molecule type" value="Genomic_DNA"/>
</dbReference>
<evidence type="ECO:0000313" key="4">
    <source>
        <dbReference type="EMBL" id="PKA46689.1"/>
    </source>
</evidence>
<proteinExistence type="predicted"/>
<dbReference type="PANTHER" id="PTHR44472">
    <property type="entry name" value="DDB1- AND CUL4-ASSOCIATED FACTOR 4-RELATED"/>
    <property type="match status" value="1"/>
</dbReference>
<dbReference type="InterPro" id="IPR015943">
    <property type="entry name" value="WD40/YVTN_repeat-like_dom_sf"/>
</dbReference>
<reference evidence="4 5" key="1">
    <citation type="journal article" date="2017" name="Nature">
        <title>The Apostasia genome and the evolution of orchids.</title>
        <authorList>
            <person name="Zhang G.Q."/>
            <person name="Liu K.W."/>
            <person name="Li Z."/>
            <person name="Lohaus R."/>
            <person name="Hsiao Y.Y."/>
            <person name="Niu S.C."/>
            <person name="Wang J.Y."/>
            <person name="Lin Y.C."/>
            <person name="Xu Q."/>
            <person name="Chen L.J."/>
            <person name="Yoshida K."/>
            <person name="Fujiwara S."/>
            <person name="Wang Z.W."/>
            <person name="Zhang Y.Q."/>
            <person name="Mitsuda N."/>
            <person name="Wang M."/>
            <person name="Liu G.H."/>
            <person name="Pecoraro L."/>
            <person name="Huang H.X."/>
            <person name="Xiao X.J."/>
            <person name="Lin M."/>
            <person name="Wu X.Y."/>
            <person name="Wu W.L."/>
            <person name="Chen Y.Y."/>
            <person name="Chang S.B."/>
            <person name="Sakamoto S."/>
            <person name="Ohme-Takagi M."/>
            <person name="Yagi M."/>
            <person name="Zeng S.J."/>
            <person name="Shen C.Y."/>
            <person name="Yeh C.M."/>
            <person name="Luo Y.B."/>
            <person name="Tsai W.C."/>
            <person name="Van de Peer Y."/>
            <person name="Liu Z.J."/>
        </authorList>
    </citation>
    <scope>NUCLEOTIDE SEQUENCE [LARGE SCALE GENOMIC DNA]</scope>
    <source>
        <strain evidence="5">cv. Shenzhen</strain>
        <tissue evidence="4">Stem</tissue>
    </source>
</reference>
<organism evidence="4 5">
    <name type="scientific">Apostasia shenzhenica</name>
    <dbReference type="NCBI Taxonomy" id="1088818"/>
    <lineage>
        <taxon>Eukaryota</taxon>
        <taxon>Viridiplantae</taxon>
        <taxon>Streptophyta</taxon>
        <taxon>Embryophyta</taxon>
        <taxon>Tracheophyta</taxon>
        <taxon>Spermatophyta</taxon>
        <taxon>Magnoliopsida</taxon>
        <taxon>Liliopsida</taxon>
        <taxon>Asparagales</taxon>
        <taxon>Orchidaceae</taxon>
        <taxon>Apostasioideae</taxon>
        <taxon>Apostasia</taxon>
    </lineage>
</organism>
<dbReference type="STRING" id="1088818.A0A2H9ZTR6"/>
<dbReference type="OrthoDB" id="128867at2759"/>
<dbReference type="InterPro" id="IPR052254">
    <property type="entry name" value="CUL4-DDB1_E3_ligase_receptor"/>
</dbReference>
<dbReference type="SMART" id="SM00320">
    <property type="entry name" value="WD40"/>
    <property type="match status" value="2"/>
</dbReference>
<name>A0A2H9ZTR6_9ASPA</name>
<dbReference type="Gene3D" id="2.130.10.10">
    <property type="entry name" value="YVTN repeat-like/Quinoprotein amine dehydrogenase"/>
    <property type="match status" value="1"/>
</dbReference>
<keyword evidence="2" id="KW-0677">Repeat</keyword>
<dbReference type="SUPFAM" id="SSF50978">
    <property type="entry name" value="WD40 repeat-like"/>
    <property type="match status" value="1"/>
</dbReference>
<dbReference type="PROSITE" id="PS50082">
    <property type="entry name" value="WD_REPEATS_2"/>
    <property type="match status" value="1"/>
</dbReference>
<accession>A0A2H9ZTR6</accession>
<gene>
    <name evidence="4" type="ORF">AXF42_Ash019672</name>
</gene>
<dbReference type="AlphaFoldDB" id="A0A2H9ZTR6"/>
<dbReference type="Pfam" id="PF23761">
    <property type="entry name" value="Beta-prop_DCAF4"/>
    <property type="match status" value="1"/>
</dbReference>